<dbReference type="InterPro" id="IPR027417">
    <property type="entry name" value="P-loop_NTPase"/>
</dbReference>
<feature type="transmembrane region" description="Helical" evidence="9">
    <location>
        <begin position="698"/>
        <end position="720"/>
    </location>
</feature>
<dbReference type="Gene3D" id="3.40.50.300">
    <property type="entry name" value="P-loop containing nucleotide triphosphate hydrolases"/>
    <property type="match status" value="1"/>
</dbReference>
<keyword evidence="7 9" id="KW-0472">Membrane</keyword>
<dbReference type="PANTHER" id="PTHR48041">
    <property type="entry name" value="ABC TRANSPORTER G FAMILY MEMBER 28"/>
    <property type="match status" value="1"/>
</dbReference>
<dbReference type="GeneID" id="14922543"/>
<feature type="region of interest" description="Disordered" evidence="8">
    <location>
        <begin position="495"/>
        <end position="586"/>
    </location>
</feature>
<feature type="transmembrane region" description="Helical" evidence="9">
    <location>
        <begin position="808"/>
        <end position="827"/>
    </location>
</feature>
<dbReference type="OrthoDB" id="66620at2759"/>
<evidence type="ECO:0000256" key="8">
    <source>
        <dbReference type="SAM" id="MobiDB-lite"/>
    </source>
</evidence>
<dbReference type="OMA" id="THTELCA"/>
<gene>
    <name evidence="11" type="ORF">ACA1_229610</name>
</gene>
<evidence type="ECO:0000256" key="5">
    <source>
        <dbReference type="ARBA" id="ARBA00022840"/>
    </source>
</evidence>
<feature type="compositionally biased region" description="Basic and acidic residues" evidence="8">
    <location>
        <begin position="607"/>
        <end position="617"/>
    </location>
</feature>
<dbReference type="InterPro" id="IPR050352">
    <property type="entry name" value="ABCG_transporters"/>
</dbReference>
<dbReference type="Pfam" id="PF01061">
    <property type="entry name" value="ABC2_membrane"/>
    <property type="match status" value="1"/>
</dbReference>
<dbReference type="InterPro" id="IPR013525">
    <property type="entry name" value="ABC2_TM"/>
</dbReference>
<feature type="compositionally biased region" description="Low complexity" evidence="8">
    <location>
        <begin position="518"/>
        <end position="535"/>
    </location>
</feature>
<keyword evidence="6 9" id="KW-1133">Transmembrane helix</keyword>
<evidence type="ECO:0000256" key="7">
    <source>
        <dbReference type="ARBA" id="ARBA00023136"/>
    </source>
</evidence>
<dbReference type="PROSITE" id="PS50893">
    <property type="entry name" value="ABC_TRANSPORTER_2"/>
    <property type="match status" value="1"/>
</dbReference>
<evidence type="ECO:0000256" key="6">
    <source>
        <dbReference type="ARBA" id="ARBA00022989"/>
    </source>
</evidence>
<feature type="domain" description="ABC transporter" evidence="10">
    <location>
        <begin position="129"/>
        <end position="387"/>
    </location>
</feature>
<dbReference type="KEGG" id="acan:ACA1_229610"/>
<keyword evidence="3 9" id="KW-0812">Transmembrane</keyword>
<evidence type="ECO:0000259" key="10">
    <source>
        <dbReference type="PROSITE" id="PS50893"/>
    </source>
</evidence>
<dbReference type="VEuPathDB" id="AmoebaDB:ACA1_229610"/>
<feature type="compositionally biased region" description="Polar residues" evidence="8">
    <location>
        <begin position="495"/>
        <end position="504"/>
    </location>
</feature>
<keyword evidence="4" id="KW-0547">Nucleotide-binding</keyword>
<keyword evidence="5" id="KW-0067">ATP-binding</keyword>
<dbReference type="AlphaFoldDB" id="L8HB86"/>
<feature type="transmembrane region" description="Helical" evidence="9">
    <location>
        <begin position="662"/>
        <end position="686"/>
    </location>
</feature>
<evidence type="ECO:0000256" key="4">
    <source>
        <dbReference type="ARBA" id="ARBA00022741"/>
    </source>
</evidence>
<feature type="transmembrane region" description="Helical" evidence="9">
    <location>
        <begin position="777"/>
        <end position="801"/>
    </location>
</feature>
<name>L8HB86_ACACF</name>
<evidence type="ECO:0000256" key="2">
    <source>
        <dbReference type="ARBA" id="ARBA00022448"/>
    </source>
</evidence>
<comment type="subcellular location">
    <subcellularLocation>
        <location evidence="1">Membrane</location>
        <topology evidence="1">Multi-pass membrane protein</topology>
    </subcellularLocation>
</comment>
<dbReference type="InterPro" id="IPR017871">
    <property type="entry name" value="ABC_transporter-like_CS"/>
</dbReference>
<dbReference type="SMART" id="SM00382">
    <property type="entry name" value="AAA"/>
    <property type="match status" value="1"/>
</dbReference>
<protein>
    <submittedName>
        <fullName evidence="11">ABC2 type transporter superfamily protein</fullName>
    </submittedName>
</protein>
<dbReference type="SUPFAM" id="SSF52540">
    <property type="entry name" value="P-loop containing nucleoside triphosphate hydrolases"/>
    <property type="match status" value="1"/>
</dbReference>
<feature type="transmembrane region" description="Helical" evidence="9">
    <location>
        <begin position="895"/>
        <end position="916"/>
    </location>
</feature>
<feature type="compositionally biased region" description="Basic and acidic residues" evidence="8">
    <location>
        <begin position="24"/>
        <end position="33"/>
    </location>
</feature>
<sequence>MDGDERRKVRFGGGSSDEDEGMEMQERKVPVLKINSDKGKDKYKDLFVIEPSSSDEEDDETDQVRFRLPQVAMNGGDASEVQDPDGFSVRTRERRPTVTELIYEAASPDARQKQDVGVSLALERLNVWLRKKTVKEVFACGEDRKRKIKKQTTKHMLRDIDGVIHPGQLLAIMGGSGSGKTTLLNVLAGRVKHGTSMGFGSKVKIDGRIIFEGYELNPKEAKQVVGYVLQHDHLLPHLTVRETLQYAGYLRLPSSIPHKKKKLIVIRELGLKECANRRVGGDGSHGISGGQRRRVSIGIQMLTNPSVLFLDEPTSGLDSFTATSLIETLHAITRQGKTVICTIHQPQSYVFKLFDSVMLLSKGREIYFGPTTGMLPYFEGLGLKCPSLMNPADFVLDMVTVDSREEELCLQRIDALSSYFRASRVRKEVQAEIEEEKELSLEGRKRFGLTQSSDDWMTMQKLDRDALKQSSSGWLDKIKQSGTISRAALQRTLSGRWRSSSNMMKSGDGEGENSDRIGSSASMRRSQSSARFRSGSDGGPNEGNESSDRIGSSPSMKRSSSSARFASHDRLDSSLSHQSLDDSQSFRPSVEDLSSYFPVTKSLAQSKEMRRKEKDASYPDFMETPLSPRRQRANTVRAKKANYLIQTGVLTHRGFKHLFRNYAYLVSQLLETVLMAIAMGLIFLQVGDGSKEDIQGRLGAIFGVVGLQPYVVMLTTMLHYEEELKVFSREQHDNMVSVLPYFLSMLATSFPFAVIMPIIFSSIYYWMTGLRPEWDAFLWFTLCVFLAQYVAESLGFLFIALTRTFATASLAANSFVSFWNLCTGYLINPDTFIIYLEIIGYTSYLQYTYAAMAVNELKDNMYDCPSSVPEECLGYDGNVILKQQHLVFTEMGPCLGVLAGMAVGFRLISLLLLYIIKKSPA</sequence>
<dbReference type="Pfam" id="PF00005">
    <property type="entry name" value="ABC_tran"/>
    <property type="match status" value="1"/>
</dbReference>
<evidence type="ECO:0000256" key="1">
    <source>
        <dbReference type="ARBA" id="ARBA00004141"/>
    </source>
</evidence>
<keyword evidence="2" id="KW-0813">Transport</keyword>
<proteinExistence type="predicted"/>
<dbReference type="PROSITE" id="PS00211">
    <property type="entry name" value="ABC_TRANSPORTER_1"/>
    <property type="match status" value="1"/>
</dbReference>
<accession>L8HB86</accession>
<feature type="compositionally biased region" description="Low complexity" evidence="8">
    <location>
        <begin position="552"/>
        <end position="565"/>
    </location>
</feature>
<dbReference type="GO" id="GO:0005524">
    <property type="term" value="F:ATP binding"/>
    <property type="evidence" value="ECO:0007669"/>
    <property type="project" value="UniProtKB-KW"/>
</dbReference>
<feature type="compositionally biased region" description="Low complexity" evidence="8">
    <location>
        <begin position="573"/>
        <end position="585"/>
    </location>
</feature>
<feature type="region of interest" description="Disordered" evidence="8">
    <location>
        <begin position="1"/>
        <end position="33"/>
    </location>
</feature>
<dbReference type="GO" id="GO:0140359">
    <property type="term" value="F:ABC-type transporter activity"/>
    <property type="evidence" value="ECO:0007669"/>
    <property type="project" value="InterPro"/>
</dbReference>
<dbReference type="Pfam" id="PF19055">
    <property type="entry name" value="ABC2_membrane_7"/>
    <property type="match status" value="1"/>
</dbReference>
<evidence type="ECO:0000256" key="9">
    <source>
        <dbReference type="SAM" id="Phobius"/>
    </source>
</evidence>
<dbReference type="PANTHER" id="PTHR48041:SF139">
    <property type="entry name" value="PROTEIN SCARLET"/>
    <property type="match status" value="1"/>
</dbReference>
<keyword evidence="12" id="KW-1185">Reference proteome</keyword>
<evidence type="ECO:0000313" key="12">
    <source>
        <dbReference type="Proteomes" id="UP000011083"/>
    </source>
</evidence>
<feature type="transmembrane region" description="Helical" evidence="9">
    <location>
        <begin position="741"/>
        <end position="765"/>
    </location>
</feature>
<evidence type="ECO:0000313" key="11">
    <source>
        <dbReference type="EMBL" id="ELR21636.1"/>
    </source>
</evidence>
<organism evidence="11 12">
    <name type="scientific">Acanthamoeba castellanii (strain ATCC 30010 / Neff)</name>
    <dbReference type="NCBI Taxonomy" id="1257118"/>
    <lineage>
        <taxon>Eukaryota</taxon>
        <taxon>Amoebozoa</taxon>
        <taxon>Discosea</taxon>
        <taxon>Longamoebia</taxon>
        <taxon>Centramoebida</taxon>
        <taxon>Acanthamoebidae</taxon>
        <taxon>Acanthamoeba</taxon>
    </lineage>
</organism>
<dbReference type="InterPro" id="IPR043926">
    <property type="entry name" value="ABCG_dom"/>
</dbReference>
<dbReference type="EMBL" id="KB007901">
    <property type="protein sequence ID" value="ELR21636.1"/>
    <property type="molecule type" value="Genomic_DNA"/>
</dbReference>
<dbReference type="InterPro" id="IPR003439">
    <property type="entry name" value="ABC_transporter-like_ATP-bd"/>
</dbReference>
<evidence type="ECO:0000256" key="3">
    <source>
        <dbReference type="ARBA" id="ARBA00022692"/>
    </source>
</evidence>
<dbReference type="GO" id="GO:0016020">
    <property type="term" value="C:membrane"/>
    <property type="evidence" value="ECO:0007669"/>
    <property type="project" value="UniProtKB-SubCell"/>
</dbReference>
<reference evidence="11 12" key="1">
    <citation type="journal article" date="2013" name="Genome Biol.">
        <title>Genome of Acanthamoeba castellanii highlights extensive lateral gene transfer and early evolution of tyrosine kinase signaling.</title>
        <authorList>
            <person name="Clarke M."/>
            <person name="Lohan A.J."/>
            <person name="Liu B."/>
            <person name="Lagkouvardos I."/>
            <person name="Roy S."/>
            <person name="Zafar N."/>
            <person name="Bertelli C."/>
            <person name="Schilde C."/>
            <person name="Kianianmomeni A."/>
            <person name="Burglin T.R."/>
            <person name="Frech C."/>
            <person name="Turcotte B."/>
            <person name="Kopec K.O."/>
            <person name="Synnott J.M."/>
            <person name="Choo C."/>
            <person name="Paponov I."/>
            <person name="Finkler A."/>
            <person name="Soon Heng Tan C."/>
            <person name="Hutchins A.P."/>
            <person name="Weinmeier T."/>
            <person name="Rattei T."/>
            <person name="Chu J.S."/>
            <person name="Gimenez G."/>
            <person name="Irimia M."/>
            <person name="Rigden D.J."/>
            <person name="Fitzpatrick D.A."/>
            <person name="Lorenzo-Morales J."/>
            <person name="Bateman A."/>
            <person name="Chiu C.H."/>
            <person name="Tang P."/>
            <person name="Hegemann P."/>
            <person name="Fromm H."/>
            <person name="Raoult D."/>
            <person name="Greub G."/>
            <person name="Miranda-Saavedra D."/>
            <person name="Chen N."/>
            <person name="Nash P."/>
            <person name="Ginger M.L."/>
            <person name="Horn M."/>
            <person name="Schaap P."/>
            <person name="Caler L."/>
            <person name="Loftus B."/>
        </authorList>
    </citation>
    <scope>NUCLEOTIDE SEQUENCE [LARGE SCALE GENOMIC DNA]</scope>
    <source>
        <strain evidence="11 12">Neff</strain>
    </source>
</reference>
<dbReference type="GO" id="GO:0016887">
    <property type="term" value="F:ATP hydrolysis activity"/>
    <property type="evidence" value="ECO:0007669"/>
    <property type="project" value="InterPro"/>
</dbReference>
<dbReference type="InterPro" id="IPR003593">
    <property type="entry name" value="AAA+_ATPase"/>
</dbReference>
<dbReference type="RefSeq" id="XP_004346581.1">
    <property type="nucleotide sequence ID" value="XM_004346531.1"/>
</dbReference>
<dbReference type="Proteomes" id="UP000011083">
    <property type="component" value="Unassembled WGS sequence"/>
</dbReference>
<feature type="region of interest" description="Disordered" evidence="8">
    <location>
        <begin position="605"/>
        <end position="626"/>
    </location>
</feature>